<keyword evidence="9 17" id="KW-0521">NADP</keyword>
<evidence type="ECO:0000256" key="9">
    <source>
        <dbReference type="ARBA" id="ARBA00022857"/>
    </source>
</evidence>
<feature type="binding site" evidence="17">
    <location>
        <position position="199"/>
    </location>
    <ligand>
        <name>L-homoserine</name>
        <dbReference type="ChEBI" id="CHEBI:57476"/>
    </ligand>
</feature>
<evidence type="ECO:0000256" key="17">
    <source>
        <dbReference type="PIRSR" id="PIRSR000098-2"/>
    </source>
</evidence>
<dbReference type="NCBIfam" id="NF004976">
    <property type="entry name" value="PRK06349.1"/>
    <property type="match status" value="1"/>
</dbReference>
<keyword evidence="8 18" id="KW-0791">Threonine biosynthesis</keyword>
<sequence length="439" mass="47657">MKILDGTLSDHSVNIGIFGYGTVGSGVGKLLLENQKSIEMKAGARIRTKAVAIKNPDKKRLYLDPSTVITTDPDCILKDPEIEVVLELMGGISPAKEYILEAMARGKHVITANKELMANYGKGLLETAAERKVDLYFEASVGGGIPIIHPLKESLAGNKIKKIIGIVNGTTNYILTRMSQEGMSLKEALGEAQQLGYAEADPRADLEGLDAAAKLAILSSIAFNARVVHKDVYVEGIMGISPIDIRYARELGYTIKLLAISEDGEEGIMVRVHPTMVPSNHVLASVGDAYNAIYVVGEPVGDLMFYGRGAGSGPTASSVVGDLIDVLRNMSTDKSGRIRCTCFESKKILPIDEVESRYYIVMDVVDKPGVLAQIAGVFGRNVVSIESVIQKQREGRTDLVFILHQVKEKHVARAIQELHDLEVVNKVLNCVRVEGPFIE</sequence>
<evidence type="ECO:0000256" key="14">
    <source>
        <dbReference type="ARBA" id="ARBA00048841"/>
    </source>
</evidence>
<dbReference type="GO" id="GO:0004412">
    <property type="term" value="F:homoserine dehydrogenase activity"/>
    <property type="evidence" value="ECO:0007669"/>
    <property type="project" value="UniProtKB-EC"/>
</dbReference>
<comment type="function">
    <text evidence="13">Catalyzes the conversion of L-aspartate-beta-semialdehyde (L-Asa) to L-homoserine (L-Hse), the third step in the biosynthesis of threonine and methionine from aspartate.</text>
</comment>
<dbReference type="Proteomes" id="UP000568877">
    <property type="component" value="Unassembled WGS sequence"/>
</dbReference>
<evidence type="ECO:0000256" key="13">
    <source>
        <dbReference type="ARBA" id="ARBA00044930"/>
    </source>
</evidence>
<feature type="domain" description="ACT" evidence="20">
    <location>
        <begin position="359"/>
        <end position="432"/>
    </location>
</feature>
<comment type="similarity">
    <text evidence="4 19">Belongs to the homoserine dehydrogenase family.</text>
</comment>
<evidence type="ECO:0000256" key="7">
    <source>
        <dbReference type="ARBA" id="ARBA00022605"/>
    </source>
</evidence>
<dbReference type="UniPathway" id="UPA00051">
    <property type="reaction ID" value="UER00465"/>
</dbReference>
<dbReference type="Pfam" id="PF03447">
    <property type="entry name" value="NAD_binding_3"/>
    <property type="match status" value="1"/>
</dbReference>
<evidence type="ECO:0000256" key="5">
    <source>
        <dbReference type="ARBA" id="ARBA00013213"/>
    </source>
</evidence>
<organism evidence="21 22">
    <name type="scientific">Candidatus Hakubella thermalkaliphila</name>
    <dbReference type="NCBI Taxonomy" id="2754717"/>
    <lineage>
        <taxon>Bacteria</taxon>
        <taxon>Bacillati</taxon>
        <taxon>Actinomycetota</taxon>
        <taxon>Actinomycetota incertae sedis</taxon>
        <taxon>Candidatus Hakubellales</taxon>
        <taxon>Candidatus Hakubellaceae</taxon>
        <taxon>Candidatus Hakubella</taxon>
    </lineage>
</organism>
<gene>
    <name evidence="21" type="ORF">HKBW3S42_00433</name>
</gene>
<feature type="active site" description="Proton donor" evidence="16">
    <location>
        <position position="214"/>
    </location>
</feature>
<evidence type="ECO:0000313" key="21">
    <source>
        <dbReference type="EMBL" id="GFP32128.1"/>
    </source>
</evidence>
<evidence type="ECO:0000256" key="15">
    <source>
        <dbReference type="ARBA" id="ARBA00049031"/>
    </source>
</evidence>
<dbReference type="EC" id="1.1.1.3" evidence="5 18"/>
<comment type="caution">
    <text evidence="21">The sequence shown here is derived from an EMBL/GenBank/DDBJ whole genome shotgun (WGS) entry which is preliminary data.</text>
</comment>
<evidence type="ECO:0000256" key="12">
    <source>
        <dbReference type="ARBA" id="ARBA00023167"/>
    </source>
</evidence>
<evidence type="ECO:0000259" key="20">
    <source>
        <dbReference type="PROSITE" id="PS51671"/>
    </source>
</evidence>
<dbReference type="PROSITE" id="PS01042">
    <property type="entry name" value="HOMOSER_DHGENASE"/>
    <property type="match status" value="1"/>
</dbReference>
<dbReference type="AlphaFoldDB" id="A0A6V8PIP7"/>
<dbReference type="InterPro" id="IPR045865">
    <property type="entry name" value="ACT-like_dom_sf"/>
</dbReference>
<dbReference type="Gene3D" id="3.30.360.10">
    <property type="entry name" value="Dihydrodipicolinate Reductase, domain 2"/>
    <property type="match status" value="1"/>
</dbReference>
<dbReference type="InterPro" id="IPR005106">
    <property type="entry name" value="Asp/hSer_DH_NAD-bd"/>
</dbReference>
<dbReference type="GO" id="GO:0050661">
    <property type="term" value="F:NADP binding"/>
    <property type="evidence" value="ECO:0007669"/>
    <property type="project" value="InterPro"/>
</dbReference>
<dbReference type="SUPFAM" id="SSF55021">
    <property type="entry name" value="ACT-like"/>
    <property type="match status" value="1"/>
</dbReference>
<comment type="catalytic activity">
    <reaction evidence="15">
        <text>L-homoserine + NAD(+) = L-aspartate 4-semialdehyde + NADH + H(+)</text>
        <dbReference type="Rhea" id="RHEA:15757"/>
        <dbReference type="ChEBI" id="CHEBI:15378"/>
        <dbReference type="ChEBI" id="CHEBI:57476"/>
        <dbReference type="ChEBI" id="CHEBI:57540"/>
        <dbReference type="ChEBI" id="CHEBI:57945"/>
        <dbReference type="ChEBI" id="CHEBI:537519"/>
        <dbReference type="EC" id="1.1.1.3"/>
    </reaction>
    <physiologicalReaction direction="right-to-left" evidence="15">
        <dbReference type="Rhea" id="RHEA:15759"/>
    </physiologicalReaction>
</comment>
<name>A0A6V8PIP7_9ACTN</name>
<dbReference type="PANTHER" id="PTHR43331:SF1">
    <property type="entry name" value="HOMOSERINE DEHYDROGENASE"/>
    <property type="match status" value="1"/>
</dbReference>
<dbReference type="Gene3D" id="3.30.70.260">
    <property type="match status" value="1"/>
</dbReference>
<evidence type="ECO:0000256" key="2">
    <source>
        <dbReference type="ARBA" id="ARBA00005056"/>
    </source>
</evidence>
<comment type="cofactor">
    <cofactor evidence="1">
        <name>a metal cation</name>
        <dbReference type="ChEBI" id="CHEBI:25213"/>
    </cofactor>
</comment>
<evidence type="ECO:0000313" key="22">
    <source>
        <dbReference type="Proteomes" id="UP000568877"/>
    </source>
</evidence>
<dbReference type="InterPro" id="IPR036291">
    <property type="entry name" value="NAD(P)-bd_dom_sf"/>
</dbReference>
<comment type="catalytic activity">
    <reaction evidence="14">
        <text>L-homoserine + NADP(+) = L-aspartate 4-semialdehyde + NADPH + H(+)</text>
        <dbReference type="Rhea" id="RHEA:15761"/>
        <dbReference type="ChEBI" id="CHEBI:15378"/>
        <dbReference type="ChEBI" id="CHEBI:57476"/>
        <dbReference type="ChEBI" id="CHEBI:57783"/>
        <dbReference type="ChEBI" id="CHEBI:58349"/>
        <dbReference type="ChEBI" id="CHEBI:537519"/>
        <dbReference type="EC" id="1.1.1.3"/>
    </reaction>
    <physiologicalReaction direction="right-to-left" evidence="14">
        <dbReference type="Rhea" id="RHEA:15763"/>
    </physiologicalReaction>
</comment>
<dbReference type="SUPFAM" id="SSF55347">
    <property type="entry name" value="Glyceraldehyde-3-phosphate dehydrogenase-like, C-terminal domain"/>
    <property type="match status" value="1"/>
</dbReference>
<evidence type="ECO:0000256" key="3">
    <source>
        <dbReference type="ARBA" id="ARBA00005062"/>
    </source>
</evidence>
<dbReference type="Pfam" id="PF01842">
    <property type="entry name" value="ACT"/>
    <property type="match status" value="1"/>
</dbReference>
<keyword evidence="11" id="KW-0915">Sodium</keyword>
<dbReference type="Gene3D" id="3.40.50.720">
    <property type="entry name" value="NAD(P)-binding Rossmann-like Domain"/>
    <property type="match status" value="1"/>
</dbReference>
<dbReference type="InterPro" id="IPR002912">
    <property type="entry name" value="ACT_dom"/>
</dbReference>
<dbReference type="UniPathway" id="UPA00050">
    <property type="reaction ID" value="UER00063"/>
</dbReference>
<dbReference type="SUPFAM" id="SSF51735">
    <property type="entry name" value="NAD(P)-binding Rossmann-fold domains"/>
    <property type="match status" value="1"/>
</dbReference>
<dbReference type="EMBL" id="BLSA01000035">
    <property type="protein sequence ID" value="GFP32128.1"/>
    <property type="molecule type" value="Genomic_DNA"/>
</dbReference>
<evidence type="ECO:0000256" key="10">
    <source>
        <dbReference type="ARBA" id="ARBA00023002"/>
    </source>
</evidence>
<accession>A0A6V8PIP7</accession>
<comment type="pathway">
    <text evidence="2 18">Amino-acid biosynthesis; L-threonine biosynthesis; L-threonine from L-aspartate: step 3/5.</text>
</comment>
<keyword evidence="7 18" id="KW-0028">Amino-acid biosynthesis</keyword>
<feature type="binding site" evidence="17">
    <location>
        <position position="114"/>
    </location>
    <ligand>
        <name>NADPH</name>
        <dbReference type="ChEBI" id="CHEBI:57783"/>
    </ligand>
</feature>
<dbReference type="PANTHER" id="PTHR43331">
    <property type="entry name" value="HOMOSERINE DEHYDROGENASE"/>
    <property type="match status" value="1"/>
</dbReference>
<protein>
    <recommendedName>
        <fullName evidence="6 18">Homoserine dehydrogenase</fullName>
        <ecNumber evidence="5 18">1.1.1.3</ecNumber>
    </recommendedName>
</protein>
<dbReference type="CDD" id="cd04881">
    <property type="entry name" value="ACT_HSDH-Hom"/>
    <property type="match status" value="1"/>
</dbReference>
<keyword evidence="10 18" id="KW-0560">Oxidoreductase</keyword>
<proteinExistence type="inferred from homology"/>
<evidence type="ECO:0000256" key="4">
    <source>
        <dbReference type="ARBA" id="ARBA00006753"/>
    </source>
</evidence>
<dbReference type="FunFam" id="3.30.360.10:FF:000005">
    <property type="entry name" value="Homoserine dehydrogenase"/>
    <property type="match status" value="1"/>
</dbReference>
<evidence type="ECO:0000256" key="1">
    <source>
        <dbReference type="ARBA" id="ARBA00001920"/>
    </source>
</evidence>
<evidence type="ECO:0000256" key="16">
    <source>
        <dbReference type="PIRSR" id="PIRSR000098-1"/>
    </source>
</evidence>
<dbReference type="GO" id="GO:0009086">
    <property type="term" value="P:methionine biosynthetic process"/>
    <property type="evidence" value="ECO:0007669"/>
    <property type="project" value="UniProtKB-KW"/>
</dbReference>
<evidence type="ECO:0000256" key="19">
    <source>
        <dbReference type="RuleBase" id="RU004171"/>
    </source>
</evidence>
<evidence type="ECO:0000256" key="18">
    <source>
        <dbReference type="RuleBase" id="RU000579"/>
    </source>
</evidence>
<dbReference type="InterPro" id="IPR001342">
    <property type="entry name" value="HDH_cat"/>
</dbReference>
<dbReference type="GO" id="GO:0009088">
    <property type="term" value="P:threonine biosynthetic process"/>
    <property type="evidence" value="ECO:0007669"/>
    <property type="project" value="UniProtKB-UniPathway"/>
</dbReference>
<dbReference type="PIRSF" id="PIRSF000098">
    <property type="entry name" value="Homoser_dehydrog"/>
    <property type="match status" value="1"/>
</dbReference>
<evidence type="ECO:0000256" key="6">
    <source>
        <dbReference type="ARBA" id="ARBA00013376"/>
    </source>
</evidence>
<reference evidence="21 22" key="1">
    <citation type="journal article" date="2020" name="Front. Microbiol.">
        <title>Single-cell genomics of novel Actinobacteria with the Wood-Ljungdahl pathway discovered in a serpentinizing system.</title>
        <authorList>
            <person name="Merino N."/>
            <person name="Kawai M."/>
            <person name="Boyd E.S."/>
            <person name="Colman D.R."/>
            <person name="McGlynn S.E."/>
            <person name="Nealson K.H."/>
            <person name="Kurokawa K."/>
            <person name="Hongoh Y."/>
        </authorList>
    </citation>
    <scope>NUCLEOTIDE SEQUENCE [LARGE SCALE GENOMIC DNA]</scope>
    <source>
        <strain evidence="21 22">S42</strain>
    </source>
</reference>
<evidence type="ECO:0000256" key="8">
    <source>
        <dbReference type="ARBA" id="ARBA00022697"/>
    </source>
</evidence>
<dbReference type="InterPro" id="IPR016204">
    <property type="entry name" value="HDH"/>
</dbReference>
<dbReference type="PROSITE" id="PS51671">
    <property type="entry name" value="ACT"/>
    <property type="match status" value="1"/>
</dbReference>
<keyword evidence="12 18" id="KW-0486">Methionine biosynthesis</keyword>
<dbReference type="InterPro" id="IPR019811">
    <property type="entry name" value="HDH_CS"/>
</dbReference>
<comment type="pathway">
    <text evidence="3 18">Amino-acid biosynthesis; L-methionine biosynthesis via de novo pathway; L-homoserine from L-aspartate: step 3/3.</text>
</comment>
<dbReference type="Pfam" id="PF00742">
    <property type="entry name" value="Homoserine_dh"/>
    <property type="match status" value="1"/>
</dbReference>
<evidence type="ECO:0000256" key="11">
    <source>
        <dbReference type="ARBA" id="ARBA00023053"/>
    </source>
</evidence>